<proteinExistence type="predicted"/>
<sequence length="492" mass="54643">MRKREWTVPCLALEAETGAYHSMVDTASLFAKLKSTTTQPVIRNLMTRTRLPRESAVCERGLMSGLDPESLEDAGWGLLFAEDDPRTDEILEALEPLWAKRAAEMGRPPIVFRGERGFRRTYRTASDFLEYHGVGHQAVDPSAGVPFYLLLIGGPESIPFPFHFDLQSQFAVGRLAFDSVDAYAHYADTVCTWDGVRSPHGLTTALFGPGHPGDRATWLSLRHLLEPLHDWLRHHREARRRRWHIRATLAEAALKKRLVDLLGGPDTPDLLFTVTHGVVYRPGHASQRARQGSLVCADWPGREAWSRGLVPHQFFGAEDLLPGADFAGLIAFLVTCYGAGCPAWDHFAFDDPESTGARALAPKPFMARLPTALLGNGRSGALAVVAHVERTWESSYYAPNIARNATDYFSVVWDLLNGKTVSSALSTVHARQAVLAARLNRHLLEPDDRPELAQRICAYWKAQDDARNTIVLGDPAVRLCRPERARPTSHNG</sequence>
<evidence type="ECO:0000313" key="2">
    <source>
        <dbReference type="Proteomes" id="UP000663929"/>
    </source>
</evidence>
<accession>A0A8A4TNC2</accession>
<reference evidence="1" key="1">
    <citation type="submission" date="2021-03" db="EMBL/GenBank/DDBJ databases">
        <title>Acanthopleuribacteraceae sp. M133.</title>
        <authorList>
            <person name="Wang G."/>
        </authorList>
    </citation>
    <scope>NUCLEOTIDE SEQUENCE</scope>
    <source>
        <strain evidence="1">M133</strain>
    </source>
</reference>
<evidence type="ECO:0008006" key="3">
    <source>
        <dbReference type="Google" id="ProtNLM"/>
    </source>
</evidence>
<name>A0A8A4TNC2_SULCO</name>
<dbReference type="EMBL" id="CP071793">
    <property type="protein sequence ID" value="QTD51466.1"/>
    <property type="molecule type" value="Genomic_DNA"/>
</dbReference>
<organism evidence="1 2">
    <name type="scientific">Sulfidibacter corallicola</name>
    <dbReference type="NCBI Taxonomy" id="2818388"/>
    <lineage>
        <taxon>Bacteria</taxon>
        <taxon>Pseudomonadati</taxon>
        <taxon>Acidobacteriota</taxon>
        <taxon>Holophagae</taxon>
        <taxon>Acanthopleuribacterales</taxon>
        <taxon>Acanthopleuribacteraceae</taxon>
        <taxon>Sulfidibacter</taxon>
    </lineage>
</organism>
<dbReference type="KEGG" id="scor:J3U87_03265"/>
<dbReference type="RefSeq" id="WP_237381594.1">
    <property type="nucleotide sequence ID" value="NZ_CP071793.1"/>
</dbReference>
<gene>
    <name evidence="1" type="ORF">J3U87_03265</name>
</gene>
<evidence type="ECO:0000313" key="1">
    <source>
        <dbReference type="EMBL" id="QTD51466.1"/>
    </source>
</evidence>
<keyword evidence="2" id="KW-1185">Reference proteome</keyword>
<protein>
    <recommendedName>
        <fullName evidence="3">Gingipain domain-containing protein</fullName>
    </recommendedName>
</protein>
<dbReference type="AlphaFoldDB" id="A0A8A4TNC2"/>
<dbReference type="Proteomes" id="UP000663929">
    <property type="component" value="Chromosome"/>
</dbReference>